<keyword evidence="4" id="KW-1185">Reference proteome</keyword>
<feature type="chain" id="PRO_5040985918" evidence="2">
    <location>
        <begin position="25"/>
        <end position="161"/>
    </location>
</feature>
<organism evidence="3 4">
    <name type="scientific">Kineosporia babensis</name>
    <dbReference type="NCBI Taxonomy" id="499548"/>
    <lineage>
        <taxon>Bacteria</taxon>
        <taxon>Bacillati</taxon>
        <taxon>Actinomycetota</taxon>
        <taxon>Actinomycetes</taxon>
        <taxon>Kineosporiales</taxon>
        <taxon>Kineosporiaceae</taxon>
        <taxon>Kineosporia</taxon>
    </lineage>
</organism>
<feature type="compositionally biased region" description="Basic and acidic residues" evidence="1">
    <location>
        <begin position="26"/>
        <end position="38"/>
    </location>
</feature>
<evidence type="ECO:0000256" key="2">
    <source>
        <dbReference type="SAM" id="SignalP"/>
    </source>
</evidence>
<evidence type="ECO:0000313" key="3">
    <source>
        <dbReference type="EMBL" id="MCD5316872.1"/>
    </source>
</evidence>
<name>A0A9X1SY45_9ACTN</name>
<gene>
    <name evidence="3" type="ORF">LR394_38850</name>
</gene>
<feature type="region of interest" description="Disordered" evidence="1">
    <location>
        <begin position="24"/>
        <end position="56"/>
    </location>
</feature>
<feature type="signal peptide" evidence="2">
    <location>
        <begin position="1"/>
        <end position="24"/>
    </location>
</feature>
<evidence type="ECO:0000256" key="1">
    <source>
        <dbReference type="SAM" id="MobiDB-lite"/>
    </source>
</evidence>
<proteinExistence type="predicted"/>
<protein>
    <submittedName>
        <fullName evidence="3">Uncharacterized protein</fullName>
    </submittedName>
</protein>
<evidence type="ECO:0000313" key="4">
    <source>
        <dbReference type="Proteomes" id="UP001138997"/>
    </source>
</evidence>
<dbReference type="RefSeq" id="WP_231449721.1">
    <property type="nucleotide sequence ID" value="NZ_JAJOMB010000035.1"/>
</dbReference>
<dbReference type="EMBL" id="JAJOMB010000035">
    <property type="protein sequence ID" value="MCD5316872.1"/>
    <property type="molecule type" value="Genomic_DNA"/>
</dbReference>
<dbReference type="Proteomes" id="UP001138997">
    <property type="component" value="Unassembled WGS sequence"/>
</dbReference>
<accession>A0A9X1SY45</accession>
<comment type="caution">
    <text evidence="3">The sequence shown here is derived from an EMBL/GenBank/DDBJ whole genome shotgun (WGS) entry which is preliminary data.</text>
</comment>
<keyword evidence="2" id="KW-0732">Signal</keyword>
<dbReference type="AlphaFoldDB" id="A0A9X1SY45"/>
<sequence length="161" mass="16796">MKKILFGFLVASAVIVGVTTPAQAAPRRDLPGREEQAAKQRVPGKMAASPTRSAMPKASITDTGWWGPVPVIYVQWTKAETRSIQSALADGGVGVAAGAVCSLIPNTAGRVACTALIASKYSDAKNNADAAVREGKCLKARVPLNAGAIAYPALDFYRHSC</sequence>
<reference evidence="3" key="1">
    <citation type="submission" date="2021-11" db="EMBL/GenBank/DDBJ databases">
        <title>Streptomyces corallinus and Kineosporia corallina sp. nov., two new coral-derived marine actinobacteria.</title>
        <authorList>
            <person name="Buangrab K."/>
            <person name="Sutthacheep M."/>
            <person name="Yeemin T."/>
            <person name="Harunari E."/>
            <person name="Igarashi Y."/>
            <person name="Sripreechasak P."/>
            <person name="Kanchanasin P."/>
            <person name="Tanasupawat S."/>
            <person name="Phongsopitanun W."/>
        </authorList>
    </citation>
    <scope>NUCLEOTIDE SEQUENCE</scope>
    <source>
        <strain evidence="3">JCM 31032</strain>
    </source>
</reference>